<dbReference type="EMBL" id="LKTR01000010">
    <property type="protein sequence ID" value="PKD20159.1"/>
    <property type="molecule type" value="Genomic_DNA"/>
</dbReference>
<evidence type="ECO:0000313" key="5">
    <source>
        <dbReference type="Proteomes" id="UP000232533"/>
    </source>
</evidence>
<proteinExistence type="predicted"/>
<dbReference type="PANTHER" id="PTHR48079:SF6">
    <property type="entry name" value="NAD(P)-BINDING DOMAIN-CONTAINING PROTEIN-RELATED"/>
    <property type="match status" value="1"/>
</dbReference>
<dbReference type="OrthoDB" id="596910at2"/>
<protein>
    <submittedName>
        <fullName evidence="3">NAD-dependent epimerase</fullName>
    </submittedName>
</protein>
<name>A0A2N0TZK6_9FLAO</name>
<dbReference type="EMBL" id="MJBR01000008">
    <property type="protein sequence ID" value="OEY73339.1"/>
    <property type="molecule type" value="Genomic_DNA"/>
</dbReference>
<accession>A0A2N0TZK6</accession>
<keyword evidence="4" id="KW-1185">Reference proteome</keyword>
<sequence length="337" mass="38241">MILVTGGTGLVGSHLLLNLLKAGKKVRALHRKNSDLAAVEHVFNYYTSTEEAKSLFQQIEWFEADITNIPQLNKAFKNIQYVYHCAALVSFDPTDDKKLRKINIEGTANIVNLCIAFKVEKLCYVSSVAALGKSLNNKEINERSTWNPEDDHSDYAISKYGAEIETWRGTQEGVPTIIVKPGVIIGPGFWQEGTGKIFSKIDKGMNYHFPKIAGFVGVKDVVDVMQKLMQTEIENEDYILVSENLSFKTVFELTATELGKPKPKKSLKKWMLWFGWFFQKIGGFFGAKRNITRNTVNTLFQHAVYNNQKIKKSIGFEFTPMQKVIAETAKFYKKDRS</sequence>
<dbReference type="InterPro" id="IPR051783">
    <property type="entry name" value="NAD(P)-dependent_oxidoreduct"/>
</dbReference>
<evidence type="ECO:0000313" key="3">
    <source>
        <dbReference type="EMBL" id="PKD20159.1"/>
    </source>
</evidence>
<evidence type="ECO:0000313" key="4">
    <source>
        <dbReference type="Proteomes" id="UP000176009"/>
    </source>
</evidence>
<dbReference type="InterPro" id="IPR001509">
    <property type="entry name" value="Epimerase_deHydtase"/>
</dbReference>
<dbReference type="RefSeq" id="WP_070053501.1">
    <property type="nucleotide sequence ID" value="NZ_FVZF01000016.1"/>
</dbReference>
<comment type="caution">
    <text evidence="3">The sequence shown here is derived from an EMBL/GenBank/DDBJ whole genome shotgun (WGS) entry which is preliminary data.</text>
</comment>
<gene>
    <name evidence="3" type="ORF">APR40_09995</name>
    <name evidence="2" type="ORF">BHS39_10015</name>
</gene>
<dbReference type="SUPFAM" id="SSF51735">
    <property type="entry name" value="NAD(P)-binding Rossmann-fold domains"/>
    <property type="match status" value="1"/>
</dbReference>
<dbReference type="AlphaFoldDB" id="A0A2N0TZK6"/>
<feature type="domain" description="NAD-dependent epimerase/dehydratase" evidence="1">
    <location>
        <begin position="2"/>
        <end position="238"/>
    </location>
</feature>
<dbReference type="GO" id="GO:0004029">
    <property type="term" value="F:aldehyde dehydrogenase (NAD+) activity"/>
    <property type="evidence" value="ECO:0007669"/>
    <property type="project" value="TreeGrafter"/>
</dbReference>
<dbReference type="GO" id="GO:0005737">
    <property type="term" value="C:cytoplasm"/>
    <property type="evidence" value="ECO:0007669"/>
    <property type="project" value="TreeGrafter"/>
</dbReference>
<dbReference type="Proteomes" id="UP000176009">
    <property type="component" value="Unassembled WGS sequence"/>
</dbReference>
<evidence type="ECO:0000259" key="1">
    <source>
        <dbReference type="Pfam" id="PF01370"/>
    </source>
</evidence>
<dbReference type="Proteomes" id="UP000232533">
    <property type="component" value="Unassembled WGS sequence"/>
</dbReference>
<organism evidence="3 5">
    <name type="scientific">Salegentibacter salarius</name>
    <dbReference type="NCBI Taxonomy" id="435906"/>
    <lineage>
        <taxon>Bacteria</taxon>
        <taxon>Pseudomonadati</taxon>
        <taxon>Bacteroidota</taxon>
        <taxon>Flavobacteriia</taxon>
        <taxon>Flavobacteriales</taxon>
        <taxon>Flavobacteriaceae</taxon>
        <taxon>Salegentibacter</taxon>
    </lineage>
</organism>
<reference evidence="3 5" key="1">
    <citation type="submission" date="2015-10" db="EMBL/GenBank/DDBJ databases">
        <title>Draft genome sequence of Salegentibacter salinarum KCTC 12975.</title>
        <authorList>
            <person name="Lin W."/>
            <person name="Zheng Q."/>
        </authorList>
    </citation>
    <scope>NUCLEOTIDE SEQUENCE [LARGE SCALE GENOMIC DNA]</scope>
    <source>
        <strain evidence="3 5">KCTC 12974</strain>
    </source>
</reference>
<evidence type="ECO:0000313" key="2">
    <source>
        <dbReference type="EMBL" id="OEY73339.1"/>
    </source>
</evidence>
<reference evidence="2 4" key="2">
    <citation type="submission" date="2016-09" db="EMBL/GenBank/DDBJ databases">
        <title>Genome Sequence of Salegentibacter salarius,Isolated from a Marine Solar Saltern of the Yellow Sea in South Korea.</title>
        <authorList>
            <person name="Zheng Q."/>
            <person name="Liu Y."/>
        </authorList>
    </citation>
    <scope>NUCLEOTIDE SEQUENCE [LARGE SCALE GENOMIC DNA]</scope>
    <source>
        <strain evidence="2 4">KCTC 12974</strain>
    </source>
</reference>
<dbReference type="Gene3D" id="3.40.50.720">
    <property type="entry name" value="NAD(P)-binding Rossmann-like Domain"/>
    <property type="match status" value="1"/>
</dbReference>
<dbReference type="PANTHER" id="PTHR48079">
    <property type="entry name" value="PROTEIN YEEZ"/>
    <property type="match status" value="1"/>
</dbReference>
<dbReference type="InterPro" id="IPR036291">
    <property type="entry name" value="NAD(P)-bd_dom_sf"/>
</dbReference>
<dbReference type="Pfam" id="PF01370">
    <property type="entry name" value="Epimerase"/>
    <property type="match status" value="1"/>
</dbReference>